<dbReference type="InterPro" id="IPR043427">
    <property type="entry name" value="YscJ/FliF"/>
</dbReference>
<evidence type="ECO:0000256" key="10">
    <source>
        <dbReference type="ARBA" id="ARBA00023143"/>
    </source>
</evidence>
<feature type="region of interest" description="Disordered" evidence="13">
    <location>
        <begin position="284"/>
        <end position="358"/>
    </location>
</feature>
<dbReference type="PRINTS" id="PR01009">
    <property type="entry name" value="FLGMRINGFLIF"/>
</dbReference>
<evidence type="ECO:0000256" key="7">
    <source>
        <dbReference type="ARBA" id="ARBA00022692"/>
    </source>
</evidence>
<sequence>MENSAIVQSSGMPMSQINLGGVIQIPAVRQVMLLVGVAAAVAAGFTIFLWSQTPSYSQLYGNLDATEAAQVIEVLQGAEIDYKMSDNGSIMVPDAKLHDARMQVAGQGLAQSSGGGMNLLQDQSSFGVSQFMENARYQHALEAELARTITSLGAVREARVHLALPKQTAFLRDQKSASASVLLQLGAGGALEADQAAAIVNLVASSVPNLTAKNVTVIDQYGRMLSSAGDQWGDAQAVNQFKHAQRLEDIYTRRIQDLLTPLVGPGRVRAQVVASLDFTVTEETRETYDPASTALRSEQISEERRSGSGSAAEGIPGALSNQPPETAADTPETSTTQTQSATNSSRSSTRNFEVDRTISHVRPQSGTIQRLSVAVLVDDSPLEEGGDPQAFTTEDIDRFTTLVKEAVGFDESRGDTVVVVNAAFRSAPALDDIEEPPFWENPAMQGTLKQILGALLVLALGFGLVRPLLGKLLAGGNAAGNAPYAGGAGAELMPAGSMAGSLPAPSFDDKISAARNITGADPARVAQVVRKWVSTDE</sequence>
<dbReference type="Pfam" id="PF08345">
    <property type="entry name" value="YscJ_FliF_C"/>
    <property type="match status" value="1"/>
</dbReference>
<name>A0A193LF13_9GAMM</name>
<dbReference type="RefSeq" id="WP_068614875.1">
    <property type="nucleotide sequence ID" value="NZ_CP016268.1"/>
</dbReference>
<dbReference type="InterPro" id="IPR006182">
    <property type="entry name" value="FliF_N_dom"/>
</dbReference>
<dbReference type="OrthoDB" id="8554211at2"/>
<feature type="transmembrane region" description="Helical" evidence="14">
    <location>
        <begin position="31"/>
        <end position="50"/>
    </location>
</feature>
<dbReference type="PANTHER" id="PTHR30046:SF0">
    <property type="entry name" value="FLAGELLAR M-RING PROTEIN"/>
    <property type="match status" value="1"/>
</dbReference>
<evidence type="ECO:0000256" key="13">
    <source>
        <dbReference type="SAM" id="MobiDB-lite"/>
    </source>
</evidence>
<proteinExistence type="inferred from homology"/>
<feature type="domain" description="Flagellar M-ring C-terminal" evidence="16">
    <location>
        <begin position="259"/>
        <end position="424"/>
    </location>
</feature>
<organism evidence="17 18">
    <name type="scientific">Woeseia oceani</name>
    <dbReference type="NCBI Taxonomy" id="1548547"/>
    <lineage>
        <taxon>Bacteria</taxon>
        <taxon>Pseudomonadati</taxon>
        <taxon>Pseudomonadota</taxon>
        <taxon>Gammaproteobacteria</taxon>
        <taxon>Woeseiales</taxon>
        <taxon>Woeseiaceae</taxon>
        <taxon>Woeseia</taxon>
    </lineage>
</organism>
<keyword evidence="17" id="KW-0969">Cilium</keyword>
<dbReference type="GO" id="GO:0009431">
    <property type="term" value="C:bacterial-type flagellum basal body, MS ring"/>
    <property type="evidence" value="ECO:0007669"/>
    <property type="project" value="InterPro"/>
</dbReference>
<evidence type="ECO:0000256" key="14">
    <source>
        <dbReference type="SAM" id="Phobius"/>
    </source>
</evidence>
<dbReference type="GO" id="GO:0071973">
    <property type="term" value="P:bacterial-type flagellum-dependent cell motility"/>
    <property type="evidence" value="ECO:0007669"/>
    <property type="project" value="InterPro"/>
</dbReference>
<evidence type="ECO:0000256" key="4">
    <source>
        <dbReference type="ARBA" id="ARBA00007971"/>
    </source>
</evidence>
<dbReference type="InterPro" id="IPR045851">
    <property type="entry name" value="AMP-bd_C_sf"/>
</dbReference>
<keyword evidence="8 14" id="KW-1133">Transmembrane helix</keyword>
<dbReference type="Proteomes" id="UP000092695">
    <property type="component" value="Chromosome"/>
</dbReference>
<keyword evidence="6" id="KW-1003">Cell membrane</keyword>
<keyword evidence="17" id="KW-0966">Cell projection</keyword>
<protein>
    <recommendedName>
        <fullName evidence="5 12">Flagellar M-ring protein</fullName>
    </recommendedName>
</protein>
<evidence type="ECO:0000313" key="17">
    <source>
        <dbReference type="EMBL" id="ANO51046.1"/>
    </source>
</evidence>
<keyword evidence="7 14" id="KW-0812">Transmembrane</keyword>
<keyword evidence="9 14" id="KW-0472">Membrane</keyword>
<dbReference type="EMBL" id="CP016268">
    <property type="protein sequence ID" value="ANO51046.1"/>
    <property type="molecule type" value="Genomic_DNA"/>
</dbReference>
<evidence type="ECO:0000313" key="18">
    <source>
        <dbReference type="Proteomes" id="UP000092695"/>
    </source>
</evidence>
<dbReference type="AlphaFoldDB" id="A0A193LF13"/>
<accession>A0A193LF13</accession>
<dbReference type="STRING" id="1548547.BA177_07345"/>
<dbReference type="GO" id="GO:0003774">
    <property type="term" value="F:cytoskeletal motor activity"/>
    <property type="evidence" value="ECO:0007669"/>
    <property type="project" value="InterPro"/>
</dbReference>
<comment type="function">
    <text evidence="1 12">The M ring may be actively involved in energy transduction.</text>
</comment>
<evidence type="ECO:0000256" key="6">
    <source>
        <dbReference type="ARBA" id="ARBA00022475"/>
    </source>
</evidence>
<dbReference type="Gene3D" id="3.30.300.30">
    <property type="match status" value="1"/>
</dbReference>
<comment type="similarity">
    <text evidence="4 12">Belongs to the FliF family.</text>
</comment>
<dbReference type="GO" id="GO:0005886">
    <property type="term" value="C:plasma membrane"/>
    <property type="evidence" value="ECO:0007669"/>
    <property type="project" value="UniProtKB-SubCell"/>
</dbReference>
<comment type="subunit">
    <text evidence="11">The basal body constitutes a major portion of the flagellar organelle and consists of four rings (L,P,S, and M) mounted on a central rod. The M ring is integral to the inner membrane of the cell and may be connected to the flagellar rod via the S ring. The S (supramembrane ring) lies just distal to the M ring. The L and P rings lie in the outer membrane and the periplasmic space, respectively.</text>
</comment>
<evidence type="ECO:0000259" key="16">
    <source>
        <dbReference type="Pfam" id="PF08345"/>
    </source>
</evidence>
<dbReference type="NCBIfam" id="TIGR00206">
    <property type="entry name" value="fliF"/>
    <property type="match status" value="1"/>
</dbReference>
<dbReference type="KEGG" id="woc:BA177_07345"/>
<dbReference type="Pfam" id="PF01514">
    <property type="entry name" value="YscJ_FliF"/>
    <property type="match status" value="1"/>
</dbReference>
<gene>
    <name evidence="17" type="ORF">BA177_07345</name>
</gene>
<evidence type="ECO:0000256" key="2">
    <source>
        <dbReference type="ARBA" id="ARBA00004117"/>
    </source>
</evidence>
<reference evidence="17 18" key="1">
    <citation type="submission" date="2016-06" db="EMBL/GenBank/DDBJ databases">
        <title>Complete genome sequence of a deep-branching marine Gamma Proteobacterium Woeseia oceani type strain XK5.</title>
        <authorList>
            <person name="Mu D."/>
            <person name="Du Z."/>
        </authorList>
    </citation>
    <scope>NUCLEOTIDE SEQUENCE [LARGE SCALE GENOMIC DNA]</scope>
    <source>
        <strain evidence="17 18">XK5</strain>
    </source>
</reference>
<keyword evidence="17" id="KW-0282">Flagellum</keyword>
<evidence type="ECO:0000256" key="1">
    <source>
        <dbReference type="ARBA" id="ARBA00003820"/>
    </source>
</evidence>
<evidence type="ECO:0000256" key="8">
    <source>
        <dbReference type="ARBA" id="ARBA00022989"/>
    </source>
</evidence>
<evidence type="ECO:0000256" key="12">
    <source>
        <dbReference type="PIRNR" id="PIRNR004862"/>
    </source>
</evidence>
<keyword evidence="10 12" id="KW-0975">Bacterial flagellum</keyword>
<evidence type="ECO:0000256" key="9">
    <source>
        <dbReference type="ARBA" id="ARBA00023136"/>
    </source>
</evidence>
<evidence type="ECO:0000259" key="15">
    <source>
        <dbReference type="Pfam" id="PF01514"/>
    </source>
</evidence>
<evidence type="ECO:0000256" key="11">
    <source>
        <dbReference type="ARBA" id="ARBA00025936"/>
    </source>
</evidence>
<evidence type="ECO:0000256" key="3">
    <source>
        <dbReference type="ARBA" id="ARBA00004651"/>
    </source>
</evidence>
<comment type="subcellular location">
    <subcellularLocation>
        <location evidence="2 12">Bacterial flagellum basal body</location>
    </subcellularLocation>
    <subcellularLocation>
        <location evidence="3">Cell membrane</location>
        <topology evidence="3">Multi-pass membrane protein</topology>
    </subcellularLocation>
</comment>
<evidence type="ECO:0000256" key="5">
    <source>
        <dbReference type="ARBA" id="ARBA00017949"/>
    </source>
</evidence>
<feature type="compositionally biased region" description="Low complexity" evidence="13">
    <location>
        <begin position="322"/>
        <end position="351"/>
    </location>
</feature>
<dbReference type="PANTHER" id="PTHR30046">
    <property type="entry name" value="FLAGELLAR M-RING PROTEIN"/>
    <property type="match status" value="1"/>
</dbReference>
<dbReference type="InterPro" id="IPR000067">
    <property type="entry name" value="FlgMring_FliF"/>
</dbReference>
<dbReference type="PIRSF" id="PIRSF004862">
    <property type="entry name" value="FliF"/>
    <property type="match status" value="1"/>
</dbReference>
<keyword evidence="18" id="KW-1185">Reference proteome</keyword>
<feature type="domain" description="Flagellar M-ring N-terminal" evidence="15">
    <location>
        <begin position="52"/>
        <end position="226"/>
    </location>
</feature>
<dbReference type="InterPro" id="IPR013556">
    <property type="entry name" value="Flag_M-ring_C"/>
</dbReference>